<feature type="transmembrane region" description="Helical" evidence="1">
    <location>
        <begin position="23"/>
        <end position="45"/>
    </location>
</feature>
<feature type="transmembrane region" description="Helical" evidence="1">
    <location>
        <begin position="51"/>
        <end position="73"/>
    </location>
</feature>
<evidence type="ECO:0000313" key="3">
    <source>
        <dbReference type="Proteomes" id="UP000198405"/>
    </source>
</evidence>
<keyword evidence="1" id="KW-1133">Transmembrane helix</keyword>
<name>A0A238ZYQ1_9BACT</name>
<keyword evidence="3" id="KW-1185">Reference proteome</keyword>
<dbReference type="RefSeq" id="WP_089323542.1">
    <property type="nucleotide sequence ID" value="NZ_FZOB01000013.1"/>
</dbReference>
<dbReference type="Proteomes" id="UP000198405">
    <property type="component" value="Unassembled WGS sequence"/>
</dbReference>
<organism evidence="2 3">
    <name type="scientific">Desulfurobacterium atlanticum</name>
    <dbReference type="NCBI Taxonomy" id="240169"/>
    <lineage>
        <taxon>Bacteria</taxon>
        <taxon>Pseudomonadati</taxon>
        <taxon>Aquificota</taxon>
        <taxon>Aquificia</taxon>
        <taxon>Desulfurobacteriales</taxon>
        <taxon>Desulfurobacteriaceae</taxon>
        <taxon>Desulfurobacterium</taxon>
    </lineage>
</organism>
<evidence type="ECO:0000256" key="1">
    <source>
        <dbReference type="SAM" id="Phobius"/>
    </source>
</evidence>
<dbReference type="AlphaFoldDB" id="A0A238ZYQ1"/>
<keyword evidence="1" id="KW-0812">Transmembrane</keyword>
<proteinExistence type="predicted"/>
<accession>A0A238ZYQ1</accession>
<protein>
    <submittedName>
        <fullName evidence="2">Uncharacterized protein</fullName>
    </submittedName>
</protein>
<reference evidence="3" key="1">
    <citation type="submission" date="2017-06" db="EMBL/GenBank/DDBJ databases">
        <authorList>
            <person name="Varghese N."/>
            <person name="Submissions S."/>
        </authorList>
    </citation>
    <scope>NUCLEOTIDE SEQUENCE [LARGE SCALE GENOMIC DNA]</scope>
    <source>
        <strain evidence="3">DSM 15668</strain>
    </source>
</reference>
<evidence type="ECO:0000313" key="2">
    <source>
        <dbReference type="EMBL" id="SNR87998.1"/>
    </source>
</evidence>
<dbReference type="EMBL" id="FZOB01000013">
    <property type="protein sequence ID" value="SNR87998.1"/>
    <property type="molecule type" value="Genomic_DNA"/>
</dbReference>
<sequence length="82" mass="9212">MNINAVELLKESWQDLKGNWKPFYTVASIYGITMIAVQVLAEILYAVRLGLIGWTISTIFSILLGGGFTYAVLRFVKGENRK</sequence>
<gene>
    <name evidence="2" type="ORF">SAMN06265340_11314</name>
</gene>
<keyword evidence="1" id="KW-0472">Membrane</keyword>